<gene>
    <name evidence="1" type="ORF">PAN31117_03144</name>
</gene>
<dbReference type="AlphaFoldDB" id="A0A5E5A9Z1"/>
<proteinExistence type="predicted"/>
<accession>A0A5E5A9Z1</accession>
<name>A0A5E5A9Z1_9BURK</name>
<dbReference type="Proteomes" id="UP000383122">
    <property type="component" value="Unassembled WGS sequence"/>
</dbReference>
<protein>
    <submittedName>
        <fullName evidence="1">Uncharacterized protein</fullName>
    </submittedName>
</protein>
<organism evidence="1 2">
    <name type="scientific">Pandoraea anapnoica</name>
    <dbReference type="NCBI Taxonomy" id="2508301"/>
    <lineage>
        <taxon>Bacteria</taxon>
        <taxon>Pseudomonadati</taxon>
        <taxon>Pseudomonadota</taxon>
        <taxon>Betaproteobacteria</taxon>
        <taxon>Burkholderiales</taxon>
        <taxon>Burkholderiaceae</taxon>
        <taxon>Pandoraea</taxon>
    </lineage>
</organism>
<keyword evidence="2" id="KW-1185">Reference proteome</keyword>
<evidence type="ECO:0000313" key="2">
    <source>
        <dbReference type="Proteomes" id="UP000383122"/>
    </source>
</evidence>
<reference evidence="1 2" key="1">
    <citation type="submission" date="2019-08" db="EMBL/GenBank/DDBJ databases">
        <authorList>
            <person name="Peeters C."/>
        </authorList>
    </citation>
    <scope>NUCLEOTIDE SEQUENCE [LARGE SCALE GENOMIC DNA]</scope>
    <source>
        <strain evidence="1 2">LMG 31117</strain>
    </source>
</reference>
<evidence type="ECO:0000313" key="1">
    <source>
        <dbReference type="EMBL" id="VVE68910.1"/>
    </source>
</evidence>
<dbReference type="EMBL" id="CABPSP010000009">
    <property type="protein sequence ID" value="VVE68910.1"/>
    <property type="molecule type" value="Genomic_DNA"/>
</dbReference>
<sequence length="59" mass="6671">MWGGGTQRICPRKVGPHLRLSDVVEAANAPREHPQPVVWSDYWPENARVPRVNPNEVEA</sequence>